<proteinExistence type="inferred from homology"/>
<dbReference type="SMART" id="SM00862">
    <property type="entry name" value="Trans_reg_C"/>
    <property type="match status" value="1"/>
</dbReference>
<keyword evidence="2" id="KW-0902">Two-component regulatory system</keyword>
<dbReference type="Gene3D" id="1.25.40.10">
    <property type="entry name" value="Tetratricopeptide repeat domain"/>
    <property type="match status" value="1"/>
</dbReference>
<dbReference type="Gene3D" id="1.10.10.10">
    <property type="entry name" value="Winged helix-like DNA-binding domain superfamily/Winged helix DNA-binding domain"/>
    <property type="match status" value="1"/>
</dbReference>
<dbReference type="SUPFAM" id="SSF48452">
    <property type="entry name" value="TPR-like"/>
    <property type="match status" value="1"/>
</dbReference>
<dbReference type="InterPro" id="IPR011990">
    <property type="entry name" value="TPR-like_helical_dom_sf"/>
</dbReference>
<dbReference type="Pfam" id="PF03704">
    <property type="entry name" value="BTAD"/>
    <property type="match status" value="1"/>
</dbReference>
<protein>
    <submittedName>
        <fullName evidence="6">BTAD domain-containing putative transcriptional regulator</fullName>
    </submittedName>
</protein>
<keyword evidence="3 4" id="KW-0238">DNA-binding</keyword>
<dbReference type="SUPFAM" id="SSF46894">
    <property type="entry name" value="C-terminal effector domain of the bipartite response regulators"/>
    <property type="match status" value="1"/>
</dbReference>
<dbReference type="InterPro" id="IPR016032">
    <property type="entry name" value="Sig_transdc_resp-reg_C-effctor"/>
</dbReference>
<comment type="similarity">
    <text evidence="1">Belongs to the AfsR/DnrI/RedD regulatory family.</text>
</comment>
<dbReference type="PRINTS" id="PR00364">
    <property type="entry name" value="DISEASERSIST"/>
</dbReference>
<dbReference type="InterPro" id="IPR005158">
    <property type="entry name" value="BTAD"/>
</dbReference>
<keyword evidence="7" id="KW-1185">Reference proteome</keyword>
<dbReference type="Proteomes" id="UP001553843">
    <property type="component" value="Unassembled WGS sequence"/>
</dbReference>
<dbReference type="InterPro" id="IPR036388">
    <property type="entry name" value="WH-like_DNA-bd_sf"/>
</dbReference>
<evidence type="ECO:0000313" key="7">
    <source>
        <dbReference type="Proteomes" id="UP001553843"/>
    </source>
</evidence>
<evidence type="ECO:0000313" key="6">
    <source>
        <dbReference type="EMBL" id="MEW2363646.1"/>
    </source>
</evidence>
<organism evidence="6 7">
    <name type="scientific">Streptomyces huasconensis</name>
    <dbReference type="NCBI Taxonomy" id="1854574"/>
    <lineage>
        <taxon>Bacteria</taxon>
        <taxon>Bacillati</taxon>
        <taxon>Actinomycetota</taxon>
        <taxon>Actinomycetes</taxon>
        <taxon>Kitasatosporales</taxon>
        <taxon>Streptomycetaceae</taxon>
        <taxon>Streptomyces</taxon>
    </lineage>
</organism>
<dbReference type="SUPFAM" id="SSF52540">
    <property type="entry name" value="P-loop containing nucleoside triphosphate hydrolases"/>
    <property type="match status" value="1"/>
</dbReference>
<dbReference type="InterPro" id="IPR001867">
    <property type="entry name" value="OmpR/PhoB-type_DNA-bd"/>
</dbReference>
<dbReference type="PANTHER" id="PTHR47691:SF3">
    <property type="entry name" value="HTH-TYPE TRANSCRIPTIONAL REGULATOR RV0890C-RELATED"/>
    <property type="match status" value="1"/>
</dbReference>
<reference evidence="6 7" key="1">
    <citation type="submission" date="2024-06" db="EMBL/GenBank/DDBJ databases">
        <title>The Natural Products Discovery Center: Release of the First 8490 Sequenced Strains for Exploring Actinobacteria Biosynthetic Diversity.</title>
        <authorList>
            <person name="Kalkreuter E."/>
            <person name="Kautsar S.A."/>
            <person name="Yang D."/>
            <person name="Bader C.D."/>
            <person name="Teijaro C.N."/>
            <person name="Fluegel L."/>
            <person name="Davis C.M."/>
            <person name="Simpson J.R."/>
            <person name="Lauterbach L."/>
            <person name="Steele A.D."/>
            <person name="Gui C."/>
            <person name="Meng S."/>
            <person name="Li G."/>
            <person name="Viehrig K."/>
            <person name="Ye F."/>
            <person name="Su P."/>
            <person name="Kiefer A.F."/>
            <person name="Nichols A."/>
            <person name="Cepeda A.J."/>
            <person name="Yan W."/>
            <person name="Fan B."/>
            <person name="Jiang Y."/>
            <person name="Adhikari A."/>
            <person name="Zheng C.-J."/>
            <person name="Schuster L."/>
            <person name="Cowan T.M."/>
            <person name="Smanski M.J."/>
            <person name="Chevrette M.G."/>
            <person name="De Carvalho L.P.S."/>
            <person name="Shen B."/>
        </authorList>
    </citation>
    <scope>NUCLEOTIDE SEQUENCE [LARGE SCALE GENOMIC DNA]</scope>
    <source>
        <strain evidence="6 7">NPDC047833</strain>
    </source>
</reference>
<evidence type="ECO:0000256" key="1">
    <source>
        <dbReference type="ARBA" id="ARBA00005820"/>
    </source>
</evidence>
<evidence type="ECO:0000259" key="5">
    <source>
        <dbReference type="PROSITE" id="PS51755"/>
    </source>
</evidence>
<dbReference type="SMART" id="SM01043">
    <property type="entry name" value="BTAD"/>
    <property type="match status" value="1"/>
</dbReference>
<dbReference type="EMBL" id="JBEYRS010000006">
    <property type="protein sequence ID" value="MEW2363646.1"/>
    <property type="molecule type" value="Genomic_DNA"/>
</dbReference>
<feature type="domain" description="OmpR/PhoB-type" evidence="5">
    <location>
        <begin position="5"/>
        <end position="106"/>
    </location>
</feature>
<dbReference type="Gene3D" id="3.40.50.300">
    <property type="entry name" value="P-loop containing nucleotide triphosphate hydrolases"/>
    <property type="match status" value="1"/>
</dbReference>
<evidence type="ECO:0000256" key="4">
    <source>
        <dbReference type="PROSITE-ProRule" id="PRU01091"/>
    </source>
</evidence>
<dbReference type="InterPro" id="IPR027417">
    <property type="entry name" value="P-loop_NTPase"/>
</dbReference>
<feature type="DNA-binding region" description="OmpR/PhoB-type" evidence="4">
    <location>
        <begin position="5"/>
        <end position="106"/>
    </location>
</feature>
<comment type="caution">
    <text evidence="6">The sequence shown here is derived from an EMBL/GenBank/DDBJ whole genome shotgun (WGS) entry which is preliminary data.</text>
</comment>
<sequence>MTAGVENAEPGNTALEYRILGPLEVLADGRPVPVRAAKQRALLVSLLVDAGSVVPTDTLIARLWDEPPEGARNALQNYVLRLRRTLGSTRGAGPIRTCPRGYAIDVPEGALDLHRFDALADRARAAAAAHAPERAAALLGEALALWRGEPLADVPSERLALEVVPALDERRLSALESRTEADFLLGRHADVLPRLRELTAAHPLRERFWAQRMLALYRSGRQSEALDCYRAVSALLGDELGVDPGAELWRLHQRILTGDPALNAPPSPRGPRAKGNLPAETTTFVGREALLSRTRKLLDSARLVTLTGPGGVGKTRLALRAAAEAAWAYPHGAWLADLAPLTEPRLLDRAVAEALRIPDQSLRPGTEVLVEHLRERRLLLVLDNCEHVAEAAAELLGTLLGAAPGLRVLATSRQGLRAPGEYLLPVPPLGVPRQRGAAPSLTRCEAVRLLADRAEACAPHFRITAGNQEAVGRLCRRLDGIPLAIELAAVRLGTLSAEEILDRLGDRFRLLSTTGPHHQRTLRGVVDWSHDLCDERERRLWAGVSVFSGGFDLAAAEAVCPDEPGDETVSCADFGPADASCAGASWAEPAGGARGPAREDVVDVLAALVHKSVLTVDTTGSPARYRMLETLRQYGQGRLAETGRERSLRRRHCAYYGAVSARAAAQWFGPGEVDWLSRLRRESPNLRAALDFSVSDAGDATAGLEIAANLTRTRYWFFSSSLGEGRHWLTRTLDLTPGAPVPLRTCGLALAAWIALCQGDQPAAERFLARAVRLGGVVEDGVTPAVLAYMEGAFAFLVRGDADSVALLARARERFRACGQTGDAHMATMMWAMAAAFLGEREAALAAGREYAAEAEAHRAGWAHSWGLWGMGLAELRHGDAHRSLGLFRDSLRRQWGIGDRWGPVWGVEALAWAAAATGDHGRAARLMGAAARLLRTTGVALTGLKPLHDAHIEAEHLLRDRLGEEAYAAAYAEGAGTRDPVRLALGGAAAVR</sequence>
<evidence type="ECO:0000256" key="3">
    <source>
        <dbReference type="ARBA" id="ARBA00023125"/>
    </source>
</evidence>
<dbReference type="InterPro" id="IPR049945">
    <property type="entry name" value="AAA_22"/>
</dbReference>
<dbReference type="Pfam" id="PF13401">
    <property type="entry name" value="AAA_22"/>
    <property type="match status" value="1"/>
</dbReference>
<dbReference type="RefSeq" id="WP_359779120.1">
    <property type="nucleotide sequence ID" value="NZ_JBEYRR010000006.1"/>
</dbReference>
<dbReference type="CDD" id="cd15831">
    <property type="entry name" value="BTAD"/>
    <property type="match status" value="1"/>
</dbReference>
<dbReference type="PROSITE" id="PS51755">
    <property type="entry name" value="OMPR_PHOB"/>
    <property type="match status" value="1"/>
</dbReference>
<accession>A0ABV3LW10</accession>
<name>A0ABV3LW10_9ACTN</name>
<dbReference type="PANTHER" id="PTHR47691">
    <property type="entry name" value="REGULATOR-RELATED"/>
    <property type="match status" value="1"/>
</dbReference>
<evidence type="ECO:0000256" key="2">
    <source>
        <dbReference type="ARBA" id="ARBA00023012"/>
    </source>
</evidence>
<dbReference type="Pfam" id="PF00486">
    <property type="entry name" value="Trans_reg_C"/>
    <property type="match status" value="1"/>
</dbReference>
<gene>
    <name evidence="6" type="ORF">AB0887_17070</name>
</gene>